<name>A0ABP9S580_9MICC</name>
<protein>
    <submittedName>
        <fullName evidence="1">Uncharacterized protein</fullName>
    </submittedName>
</protein>
<comment type="caution">
    <text evidence="1">The sequence shown here is derived from an EMBL/GenBank/DDBJ whole genome shotgun (WGS) entry which is preliminary data.</text>
</comment>
<sequence>MLAVPDPRFAEVNSHLANLPRSAAPVQWPAHSHMGYPARRAESKGRGAEDEVVDVVDKQFIQEFMKRVYKGDLKVMHRGGHIYFQSAHSAAAQDDQPFGAAGEGLQYGQCLKPRDGPEQGRIGAGVAFGPISHVPAKVIQDAQMQ</sequence>
<evidence type="ECO:0000313" key="2">
    <source>
        <dbReference type="Proteomes" id="UP001500200"/>
    </source>
</evidence>
<keyword evidence="2" id="KW-1185">Reference proteome</keyword>
<organism evidence="1 2">
    <name type="scientific">Arthrobacter gyeryongensis</name>
    <dbReference type="NCBI Taxonomy" id="1650592"/>
    <lineage>
        <taxon>Bacteria</taxon>
        <taxon>Bacillati</taxon>
        <taxon>Actinomycetota</taxon>
        <taxon>Actinomycetes</taxon>
        <taxon>Micrococcales</taxon>
        <taxon>Micrococcaceae</taxon>
        <taxon>Arthrobacter</taxon>
    </lineage>
</organism>
<dbReference type="EMBL" id="BAABKK010000006">
    <property type="protein sequence ID" value="GAA5190640.1"/>
    <property type="molecule type" value="Genomic_DNA"/>
</dbReference>
<evidence type="ECO:0000313" key="1">
    <source>
        <dbReference type="EMBL" id="GAA5190640.1"/>
    </source>
</evidence>
<proteinExistence type="predicted"/>
<dbReference type="Proteomes" id="UP001500200">
    <property type="component" value="Unassembled WGS sequence"/>
</dbReference>
<accession>A0ABP9S580</accession>
<gene>
    <name evidence="1" type="ORF">GCM10023346_08080</name>
</gene>
<reference evidence="2" key="1">
    <citation type="journal article" date="2019" name="Int. J. Syst. Evol. Microbiol.">
        <title>The Global Catalogue of Microorganisms (GCM) 10K type strain sequencing project: providing services to taxonomists for standard genome sequencing and annotation.</title>
        <authorList>
            <consortium name="The Broad Institute Genomics Platform"/>
            <consortium name="The Broad Institute Genome Sequencing Center for Infectious Disease"/>
            <person name="Wu L."/>
            <person name="Ma J."/>
        </authorList>
    </citation>
    <scope>NUCLEOTIDE SEQUENCE [LARGE SCALE GENOMIC DNA]</scope>
    <source>
        <strain evidence="2">JCM 18514</strain>
    </source>
</reference>